<accession>A0ABV7X2S4</accession>
<gene>
    <name evidence="2" type="ORF">ACFOOL_11845</name>
</gene>
<dbReference type="RefSeq" id="WP_380097278.1">
    <property type="nucleotide sequence ID" value="NZ_JBHRYD010000010.1"/>
</dbReference>
<evidence type="ECO:0000313" key="3">
    <source>
        <dbReference type="Proteomes" id="UP001595613"/>
    </source>
</evidence>
<reference evidence="3" key="1">
    <citation type="journal article" date="2019" name="Int. J. Syst. Evol. Microbiol.">
        <title>The Global Catalogue of Microorganisms (GCM) 10K type strain sequencing project: providing services to taxonomists for standard genome sequencing and annotation.</title>
        <authorList>
            <consortium name="The Broad Institute Genomics Platform"/>
            <consortium name="The Broad Institute Genome Sequencing Center for Infectious Disease"/>
            <person name="Wu L."/>
            <person name="Ma J."/>
        </authorList>
    </citation>
    <scope>NUCLEOTIDE SEQUENCE [LARGE SCALE GENOMIC DNA]</scope>
    <source>
        <strain evidence="3">KCTC 42281</strain>
    </source>
</reference>
<feature type="transmembrane region" description="Helical" evidence="1">
    <location>
        <begin position="20"/>
        <end position="42"/>
    </location>
</feature>
<keyword evidence="1" id="KW-0472">Membrane</keyword>
<evidence type="ECO:0000256" key="1">
    <source>
        <dbReference type="SAM" id="Phobius"/>
    </source>
</evidence>
<evidence type="ECO:0000313" key="2">
    <source>
        <dbReference type="EMBL" id="MFC3705449.1"/>
    </source>
</evidence>
<feature type="transmembrane region" description="Helical" evidence="1">
    <location>
        <begin position="54"/>
        <end position="74"/>
    </location>
</feature>
<organism evidence="2 3">
    <name type="scientific">Devosia honganensis</name>
    <dbReference type="NCBI Taxonomy" id="1610527"/>
    <lineage>
        <taxon>Bacteria</taxon>
        <taxon>Pseudomonadati</taxon>
        <taxon>Pseudomonadota</taxon>
        <taxon>Alphaproteobacteria</taxon>
        <taxon>Hyphomicrobiales</taxon>
        <taxon>Devosiaceae</taxon>
        <taxon>Devosia</taxon>
    </lineage>
</organism>
<comment type="caution">
    <text evidence="2">The sequence shown here is derived from an EMBL/GenBank/DDBJ whole genome shotgun (WGS) entry which is preliminary data.</text>
</comment>
<protein>
    <submittedName>
        <fullName evidence="2">DUF4282 domain-containing protein</fullName>
    </submittedName>
</protein>
<name>A0ABV7X2S4_9HYPH</name>
<proteinExistence type="predicted"/>
<keyword evidence="3" id="KW-1185">Reference proteome</keyword>
<keyword evidence="1" id="KW-1133">Transmembrane helix</keyword>
<keyword evidence="1" id="KW-0812">Transmembrane</keyword>
<dbReference type="InterPro" id="IPR025557">
    <property type="entry name" value="DUF4282"/>
</dbReference>
<dbReference type="Pfam" id="PF14110">
    <property type="entry name" value="DUF4282"/>
    <property type="match status" value="1"/>
</dbReference>
<dbReference type="EMBL" id="JBHRYD010000010">
    <property type="protein sequence ID" value="MFC3705449.1"/>
    <property type="molecule type" value="Genomic_DNA"/>
</dbReference>
<sequence>MFKAFLSFDTFILPGLTKIIYWIGLALIALGTLAALFGAIALSGNPYAPAGGGFFGVIMALVGGAISAVVWRIVVELWMVLFSIYDVLKEIRDQRR</sequence>
<dbReference type="Proteomes" id="UP001595613">
    <property type="component" value="Unassembled WGS sequence"/>
</dbReference>